<dbReference type="EMBL" id="UFXS01000001">
    <property type="protein sequence ID" value="STD59304.1"/>
    <property type="molecule type" value="Genomic_DNA"/>
</dbReference>
<name>A0A376GFX4_9FLAO</name>
<dbReference type="AlphaFoldDB" id="A0A376GFX4"/>
<evidence type="ECO:0000256" key="1">
    <source>
        <dbReference type="SAM" id="Coils"/>
    </source>
</evidence>
<accession>A0A376GFX4</accession>
<evidence type="ECO:0000313" key="2">
    <source>
        <dbReference type="EMBL" id="STD59304.1"/>
    </source>
</evidence>
<sequence>MNELVGIKNINSIESINQIKKELLIFDKIFIVGLQEWKEVFEQKLFEDTHSFLEKKGLVSLNDFVIYQGYLAMNNEVKKIGGWDKYYESHKTDDLVFKNENLEYLVDEGKIIFKYDKLTKGNQYAEIHNQISPIIESRLNSKSQSLKEFFDLCNFCHDLKTRIITTSYNNSKYTVIPCDNSIYSIENITNIKAETYNLILEDFPIIDVQGLSWEQIFDFKKDTEVCNSIWGLRNWISNISKSNKNINEIEEEYRYLKHKYENSIKLHKLKTSNSLFQTTIQTSAELIENIAKLKFRKITDLFFKFNENRISLMEAELKSEGNQLSYLFKINNKFN</sequence>
<evidence type="ECO:0000313" key="3">
    <source>
        <dbReference type="Proteomes" id="UP000254737"/>
    </source>
</evidence>
<dbReference type="RefSeq" id="WP_115001303.1">
    <property type="nucleotide sequence ID" value="NZ_UFXS01000001.1"/>
</dbReference>
<gene>
    <name evidence="2" type="ORF">NCTC13456_02944</name>
</gene>
<proteinExistence type="predicted"/>
<keyword evidence="1" id="KW-0175">Coiled coil</keyword>
<organism evidence="2 3">
    <name type="scientific">Empedobacter falsenii</name>
    <dbReference type="NCBI Taxonomy" id="343874"/>
    <lineage>
        <taxon>Bacteria</taxon>
        <taxon>Pseudomonadati</taxon>
        <taxon>Bacteroidota</taxon>
        <taxon>Flavobacteriia</taxon>
        <taxon>Flavobacteriales</taxon>
        <taxon>Weeksellaceae</taxon>
        <taxon>Empedobacter</taxon>
    </lineage>
</organism>
<dbReference type="Proteomes" id="UP000254737">
    <property type="component" value="Unassembled WGS sequence"/>
</dbReference>
<feature type="coiled-coil region" evidence="1">
    <location>
        <begin position="232"/>
        <end position="259"/>
    </location>
</feature>
<protein>
    <submittedName>
        <fullName evidence="2">Uncharacterized protein</fullName>
    </submittedName>
</protein>
<reference evidence="2 3" key="1">
    <citation type="submission" date="2018-06" db="EMBL/GenBank/DDBJ databases">
        <authorList>
            <consortium name="Pathogen Informatics"/>
            <person name="Doyle S."/>
        </authorList>
    </citation>
    <scope>NUCLEOTIDE SEQUENCE [LARGE SCALE GENOMIC DNA]</scope>
    <source>
        <strain evidence="2 3">NCTC13456</strain>
    </source>
</reference>